<name>D2V285_NAEGR</name>
<reference evidence="2 3" key="1">
    <citation type="journal article" date="2010" name="Cell">
        <title>The genome of Naegleria gruberi illuminates early eukaryotic versatility.</title>
        <authorList>
            <person name="Fritz-Laylin L.K."/>
            <person name="Prochnik S.E."/>
            <person name="Ginger M.L."/>
            <person name="Dacks J.B."/>
            <person name="Carpenter M.L."/>
            <person name="Field M.C."/>
            <person name="Kuo A."/>
            <person name="Paredez A."/>
            <person name="Chapman J."/>
            <person name="Pham J."/>
            <person name="Shu S."/>
            <person name="Neupane R."/>
            <person name="Cipriano M."/>
            <person name="Mancuso J."/>
            <person name="Tu H."/>
            <person name="Salamov A."/>
            <person name="Lindquist E."/>
            <person name="Shapiro H."/>
            <person name="Lucas S."/>
            <person name="Grigoriev I.V."/>
            <person name="Cande W.Z."/>
            <person name="Fulton C."/>
            <person name="Rokhsar D.S."/>
            <person name="Dawson S.C."/>
        </authorList>
    </citation>
    <scope>NUCLEOTIDE SEQUENCE [LARGE SCALE GENOMIC DNA]</scope>
    <source>
        <strain evidence="2 3">NEG-M</strain>
    </source>
</reference>
<keyword evidence="3" id="KW-1185">Reference proteome</keyword>
<dbReference type="KEGG" id="ngr:NAEGRDRAFT_46101"/>
<feature type="compositionally biased region" description="Polar residues" evidence="1">
    <location>
        <begin position="94"/>
        <end position="113"/>
    </location>
</feature>
<dbReference type="GO" id="GO:0032006">
    <property type="term" value="P:regulation of TOR signaling"/>
    <property type="evidence" value="ECO:0007669"/>
    <property type="project" value="TreeGrafter"/>
</dbReference>
<protein>
    <submittedName>
        <fullName evidence="2">Predicted protein</fullName>
    </submittedName>
</protein>
<evidence type="ECO:0000313" key="2">
    <source>
        <dbReference type="EMBL" id="EFC49011.1"/>
    </source>
</evidence>
<dbReference type="AlphaFoldDB" id="D2V285"/>
<dbReference type="Pfam" id="PF15907">
    <property type="entry name" value="Itfg2"/>
    <property type="match status" value="1"/>
</dbReference>
<dbReference type="OrthoDB" id="9996127at2759"/>
<dbReference type="PANTHER" id="PTHR16317">
    <property type="entry name" value="INTEGRIN ALPHA REPEAT DOMAIN-CONTAINING"/>
    <property type="match status" value="1"/>
</dbReference>
<dbReference type="STRING" id="5762.D2V285"/>
<proteinExistence type="predicted"/>
<dbReference type="EMBL" id="GG738849">
    <property type="protein sequence ID" value="EFC49011.1"/>
    <property type="molecule type" value="Genomic_DNA"/>
</dbReference>
<dbReference type="OMA" id="CNINCAI"/>
<evidence type="ECO:0000256" key="1">
    <source>
        <dbReference type="SAM" id="MobiDB-lite"/>
    </source>
</evidence>
<dbReference type="GeneID" id="8861386"/>
<organism evidence="3">
    <name type="scientific">Naegleria gruberi</name>
    <name type="common">Amoeba</name>
    <dbReference type="NCBI Taxonomy" id="5762"/>
    <lineage>
        <taxon>Eukaryota</taxon>
        <taxon>Discoba</taxon>
        <taxon>Heterolobosea</taxon>
        <taxon>Tetramitia</taxon>
        <taxon>Eutetramitia</taxon>
        <taxon>Vahlkampfiidae</taxon>
        <taxon>Naegleria</taxon>
    </lineage>
</organism>
<dbReference type="InParanoid" id="D2V285"/>
<dbReference type="InterPro" id="IPR031793">
    <property type="entry name" value="KICSTOR_ITFG2"/>
</dbReference>
<dbReference type="InterPro" id="IPR036322">
    <property type="entry name" value="WD40_repeat_dom_sf"/>
</dbReference>
<sequence>MPILIVICAEGEVHFFKFTERPSTTLSNCFDDAQSVESQTTFNTNHPYTMENDNISVNSYDSSMTADSQSNPFHDMLSSLGTGQDIPTPLHIPSSYSSKTSLDTTPITPTEQGNFVPPSRSPSPPTAQFHQPTVHINSRNRSEAILPFLTSRIPCNINCAISFDIDKDGVEEIIFGGNNRNLFVYKFMEKQNGVDFVFLKEIYTKDNQVNSISIHNDSIILGFVSGGFGIISSIDTVIIIEPKHINFKNEPLTVVGNVKFGENQCVALSGLSGEVIVIDPFKQFNITEEILSTKGTIVHAPNYTITKQNYHQYYDYFVNIEHEILSLSAHNFITSSQNSQLLITSWDGIIYILDHEKNIVTYNFKNQLANCYCGKFSLTPRHNNELVLILSSFNTEYIHIYYNIQLENIRATSMFTHLQKDPELANLLSLQAQESKTSIPSLIHSLLYDQVDQQ</sequence>
<feature type="compositionally biased region" description="Polar residues" evidence="1">
    <location>
        <begin position="62"/>
        <end position="72"/>
    </location>
</feature>
<dbReference type="PANTHER" id="PTHR16317:SF1">
    <property type="entry name" value="KICSTOR COMPLEX PROTEIN ITFG2"/>
    <property type="match status" value="1"/>
</dbReference>
<evidence type="ECO:0000313" key="3">
    <source>
        <dbReference type="Proteomes" id="UP000006671"/>
    </source>
</evidence>
<gene>
    <name evidence="2" type="ORF">NAEGRDRAFT_46101</name>
</gene>
<dbReference type="SUPFAM" id="SSF50978">
    <property type="entry name" value="WD40 repeat-like"/>
    <property type="match status" value="1"/>
</dbReference>
<feature type="region of interest" description="Disordered" evidence="1">
    <location>
        <begin position="62"/>
        <end position="132"/>
    </location>
</feature>
<dbReference type="RefSeq" id="XP_002681755.1">
    <property type="nucleotide sequence ID" value="XM_002681709.1"/>
</dbReference>
<accession>D2V285</accession>
<dbReference type="VEuPathDB" id="AmoebaDB:NAEGRDRAFT_46101"/>
<dbReference type="Proteomes" id="UP000006671">
    <property type="component" value="Unassembled WGS sequence"/>
</dbReference>